<evidence type="ECO:0000313" key="1">
    <source>
        <dbReference type="EMBL" id="KAI8438065.1"/>
    </source>
</evidence>
<accession>A0ACC0KP68</accession>
<evidence type="ECO:0000313" key="2">
    <source>
        <dbReference type="Proteomes" id="UP001064048"/>
    </source>
</evidence>
<keyword evidence="2" id="KW-1185">Reference proteome</keyword>
<dbReference type="Proteomes" id="UP001064048">
    <property type="component" value="Chromosome 18"/>
</dbReference>
<dbReference type="EMBL" id="CM046118">
    <property type="protein sequence ID" value="KAI8438065.1"/>
    <property type="molecule type" value="Genomic_DNA"/>
</dbReference>
<name>A0ACC0KP68_CHOFU</name>
<protein>
    <submittedName>
        <fullName evidence="1">Uncharacterized protein</fullName>
    </submittedName>
</protein>
<gene>
    <name evidence="1" type="ORF">MSG28_010709</name>
</gene>
<organism evidence="1 2">
    <name type="scientific">Choristoneura fumiferana</name>
    <name type="common">Spruce budworm moth</name>
    <name type="synonym">Archips fumiferana</name>
    <dbReference type="NCBI Taxonomy" id="7141"/>
    <lineage>
        <taxon>Eukaryota</taxon>
        <taxon>Metazoa</taxon>
        <taxon>Ecdysozoa</taxon>
        <taxon>Arthropoda</taxon>
        <taxon>Hexapoda</taxon>
        <taxon>Insecta</taxon>
        <taxon>Pterygota</taxon>
        <taxon>Neoptera</taxon>
        <taxon>Endopterygota</taxon>
        <taxon>Lepidoptera</taxon>
        <taxon>Glossata</taxon>
        <taxon>Ditrysia</taxon>
        <taxon>Tortricoidea</taxon>
        <taxon>Tortricidae</taxon>
        <taxon>Tortricinae</taxon>
        <taxon>Choristoneura</taxon>
    </lineage>
</organism>
<sequence length="116" mass="10967">MASSSVICLAVLFVCFVAVNGAPQFGGGGFSQANAQAGSFGGGFQRPGFGFQGPPGPPGYGPGFGGPGGFRRPNFGGRGLGGGSGSISISKSISISRGGAGGAQSSASSNAGSFGK</sequence>
<reference evidence="1 2" key="1">
    <citation type="journal article" date="2022" name="Genome Biol. Evol.">
        <title>The Spruce Budworm Genome: Reconstructing the Evolutionary History of Antifreeze Proteins.</title>
        <authorList>
            <person name="Beliveau C."/>
            <person name="Gagne P."/>
            <person name="Picq S."/>
            <person name="Vernygora O."/>
            <person name="Keeling C.I."/>
            <person name="Pinkney K."/>
            <person name="Doucet D."/>
            <person name="Wen F."/>
            <person name="Johnston J.S."/>
            <person name="Maaroufi H."/>
            <person name="Boyle B."/>
            <person name="Laroche J."/>
            <person name="Dewar K."/>
            <person name="Juretic N."/>
            <person name="Blackburn G."/>
            <person name="Nisole A."/>
            <person name="Brunet B."/>
            <person name="Brandao M."/>
            <person name="Lumley L."/>
            <person name="Duan J."/>
            <person name="Quan G."/>
            <person name="Lucarotti C.J."/>
            <person name="Roe A.D."/>
            <person name="Sperling F.A.H."/>
            <person name="Levesque R.C."/>
            <person name="Cusson M."/>
        </authorList>
    </citation>
    <scope>NUCLEOTIDE SEQUENCE [LARGE SCALE GENOMIC DNA]</scope>
    <source>
        <strain evidence="1">Glfc:IPQL:Cfum</strain>
    </source>
</reference>
<comment type="caution">
    <text evidence="1">The sequence shown here is derived from an EMBL/GenBank/DDBJ whole genome shotgun (WGS) entry which is preliminary data.</text>
</comment>
<proteinExistence type="predicted"/>